<name>A0ABQ3R6A3_STRRR</name>
<keyword evidence="3" id="KW-1185">Reference proteome</keyword>
<evidence type="ECO:0000256" key="1">
    <source>
        <dbReference type="SAM" id="MobiDB-lite"/>
    </source>
</evidence>
<organism evidence="2 3">
    <name type="scientific">Streptomyces rubradiris</name>
    <name type="common">Streptomyces achromogenes subsp. rubradiris</name>
    <dbReference type="NCBI Taxonomy" id="285531"/>
    <lineage>
        <taxon>Bacteria</taxon>
        <taxon>Bacillati</taxon>
        <taxon>Actinomycetota</taxon>
        <taxon>Actinomycetes</taxon>
        <taxon>Kitasatosporales</taxon>
        <taxon>Streptomycetaceae</taxon>
        <taxon>Streptomyces</taxon>
    </lineage>
</organism>
<evidence type="ECO:0000313" key="2">
    <source>
        <dbReference type="EMBL" id="GHI51381.1"/>
    </source>
</evidence>
<reference evidence="3" key="1">
    <citation type="submission" date="2023-07" db="EMBL/GenBank/DDBJ databases">
        <title>Whole genome shotgun sequence of Streptomyces achromogenes subsp. rubradiris NBRC 14000.</title>
        <authorList>
            <person name="Komaki H."/>
            <person name="Tamura T."/>
        </authorList>
    </citation>
    <scope>NUCLEOTIDE SEQUENCE [LARGE SCALE GENOMIC DNA]</scope>
    <source>
        <strain evidence="3">NBRC 14000</strain>
    </source>
</reference>
<gene>
    <name evidence="2" type="ORF">Srubr_12270</name>
</gene>
<proteinExistence type="predicted"/>
<feature type="compositionally biased region" description="Basic and acidic residues" evidence="1">
    <location>
        <begin position="1"/>
        <end position="19"/>
    </location>
</feature>
<feature type="region of interest" description="Disordered" evidence="1">
    <location>
        <begin position="1"/>
        <end position="69"/>
    </location>
</feature>
<evidence type="ECO:0008006" key="4">
    <source>
        <dbReference type="Google" id="ProtNLM"/>
    </source>
</evidence>
<accession>A0ABQ3R6A3</accession>
<comment type="caution">
    <text evidence="2">The sequence shown here is derived from an EMBL/GenBank/DDBJ whole genome shotgun (WGS) entry which is preliminary data.</text>
</comment>
<feature type="compositionally biased region" description="Basic and acidic residues" evidence="1">
    <location>
        <begin position="35"/>
        <end position="54"/>
    </location>
</feature>
<dbReference type="EMBL" id="BNEA01000001">
    <property type="protein sequence ID" value="GHI51381.1"/>
    <property type="molecule type" value="Genomic_DNA"/>
</dbReference>
<evidence type="ECO:0000313" key="3">
    <source>
        <dbReference type="Proteomes" id="UP000646738"/>
    </source>
</evidence>
<sequence length="69" mass="8019">MDYVHDGHLHREHAGHWDECEPAGHSVHRDHAHVHHEECGHAQVPHGDHVDYLHGGHRHAEHGDHWDDH</sequence>
<dbReference type="Proteomes" id="UP000646738">
    <property type="component" value="Unassembled WGS sequence"/>
</dbReference>
<protein>
    <recommendedName>
        <fullName evidence="4">Threonine dehydratase</fullName>
    </recommendedName>
</protein>